<feature type="compositionally biased region" description="Basic and acidic residues" evidence="1">
    <location>
        <begin position="72"/>
        <end position="82"/>
    </location>
</feature>
<feature type="region of interest" description="Disordered" evidence="1">
    <location>
        <begin position="25"/>
        <end position="82"/>
    </location>
</feature>
<protein>
    <submittedName>
        <fullName evidence="2">Uncharacterized protein</fullName>
    </submittedName>
</protein>
<proteinExistence type="predicted"/>
<evidence type="ECO:0000313" key="2">
    <source>
        <dbReference type="EMBL" id="KAJ8555259.1"/>
    </source>
</evidence>
<dbReference type="EMBL" id="JAJAGQ010000008">
    <property type="protein sequence ID" value="KAJ8555259.1"/>
    <property type="molecule type" value="Genomic_DNA"/>
</dbReference>
<feature type="compositionally biased region" description="Basic and acidic residues" evidence="1">
    <location>
        <begin position="25"/>
        <end position="34"/>
    </location>
</feature>
<evidence type="ECO:0000313" key="3">
    <source>
        <dbReference type="Proteomes" id="UP001152561"/>
    </source>
</evidence>
<reference evidence="3" key="1">
    <citation type="journal article" date="2023" name="Proc. Natl. Acad. Sci. U.S.A.">
        <title>Genomic and structural basis for evolution of tropane alkaloid biosynthesis.</title>
        <authorList>
            <person name="Wanga Y.-J."/>
            <person name="Taina T."/>
            <person name="Yua J.-Y."/>
            <person name="Lia J."/>
            <person name="Xua B."/>
            <person name="Chenc J."/>
            <person name="D'Auriad J.C."/>
            <person name="Huanga J.-P."/>
            <person name="Huanga S.-X."/>
        </authorList>
    </citation>
    <scope>NUCLEOTIDE SEQUENCE [LARGE SCALE GENOMIC DNA]</scope>
    <source>
        <strain evidence="3">cv. KIB-2019</strain>
    </source>
</reference>
<organism evidence="2 3">
    <name type="scientific">Anisodus acutangulus</name>
    <dbReference type="NCBI Taxonomy" id="402998"/>
    <lineage>
        <taxon>Eukaryota</taxon>
        <taxon>Viridiplantae</taxon>
        <taxon>Streptophyta</taxon>
        <taxon>Embryophyta</taxon>
        <taxon>Tracheophyta</taxon>
        <taxon>Spermatophyta</taxon>
        <taxon>Magnoliopsida</taxon>
        <taxon>eudicotyledons</taxon>
        <taxon>Gunneridae</taxon>
        <taxon>Pentapetalae</taxon>
        <taxon>asterids</taxon>
        <taxon>lamiids</taxon>
        <taxon>Solanales</taxon>
        <taxon>Solanaceae</taxon>
        <taxon>Solanoideae</taxon>
        <taxon>Hyoscyameae</taxon>
        <taxon>Anisodus</taxon>
    </lineage>
</organism>
<name>A0A9Q1RDV1_9SOLA</name>
<comment type="caution">
    <text evidence="2">The sequence shown here is derived from an EMBL/GenBank/DDBJ whole genome shotgun (WGS) entry which is preliminary data.</text>
</comment>
<evidence type="ECO:0000256" key="1">
    <source>
        <dbReference type="SAM" id="MobiDB-lite"/>
    </source>
</evidence>
<sequence>MRLEKEGEDLLCSFITKRKKDFNKRVAKEKNGDVHEEETVEKGGNGDVHEEVVENSVQDEGEDDDDDGGGGGEKENNVNEMVIDHARREIGDTRQFRVKMKFAYGYGHEDQVEDQDLK</sequence>
<dbReference type="AlphaFoldDB" id="A0A9Q1RDV1"/>
<keyword evidence="3" id="KW-1185">Reference proteome</keyword>
<gene>
    <name evidence="2" type="ORF">K7X08_012755</name>
</gene>
<feature type="compositionally biased region" description="Acidic residues" evidence="1">
    <location>
        <begin position="57"/>
        <end position="68"/>
    </location>
</feature>
<dbReference type="Proteomes" id="UP001152561">
    <property type="component" value="Unassembled WGS sequence"/>
</dbReference>
<accession>A0A9Q1RDV1</accession>